<keyword evidence="3" id="KW-1185">Reference proteome</keyword>
<dbReference type="Proteomes" id="UP000828390">
    <property type="component" value="Unassembled WGS sequence"/>
</dbReference>
<comment type="caution">
    <text evidence="2">The sequence shown here is derived from an EMBL/GenBank/DDBJ whole genome shotgun (WGS) entry which is preliminary data.</text>
</comment>
<evidence type="ECO:0000256" key="1">
    <source>
        <dbReference type="SAM" id="Coils"/>
    </source>
</evidence>
<name>A0A9D4L1A9_DREPO</name>
<evidence type="ECO:0000313" key="2">
    <source>
        <dbReference type="EMBL" id="KAH3850012.1"/>
    </source>
</evidence>
<keyword evidence="1" id="KW-0175">Coiled coil</keyword>
<feature type="coiled-coil region" evidence="1">
    <location>
        <begin position="25"/>
        <end position="52"/>
    </location>
</feature>
<dbReference type="AlphaFoldDB" id="A0A9D4L1A9"/>
<evidence type="ECO:0000313" key="3">
    <source>
        <dbReference type="Proteomes" id="UP000828390"/>
    </source>
</evidence>
<organism evidence="2 3">
    <name type="scientific">Dreissena polymorpha</name>
    <name type="common">Zebra mussel</name>
    <name type="synonym">Mytilus polymorpha</name>
    <dbReference type="NCBI Taxonomy" id="45954"/>
    <lineage>
        <taxon>Eukaryota</taxon>
        <taxon>Metazoa</taxon>
        <taxon>Spiralia</taxon>
        <taxon>Lophotrochozoa</taxon>
        <taxon>Mollusca</taxon>
        <taxon>Bivalvia</taxon>
        <taxon>Autobranchia</taxon>
        <taxon>Heteroconchia</taxon>
        <taxon>Euheterodonta</taxon>
        <taxon>Imparidentia</taxon>
        <taxon>Neoheterodontei</taxon>
        <taxon>Myida</taxon>
        <taxon>Dreissenoidea</taxon>
        <taxon>Dreissenidae</taxon>
        <taxon>Dreissena</taxon>
    </lineage>
</organism>
<protein>
    <submittedName>
        <fullName evidence="2">Uncharacterized protein</fullName>
    </submittedName>
</protein>
<dbReference type="EMBL" id="JAIWYP010000003">
    <property type="protein sequence ID" value="KAH3850012.1"/>
    <property type="molecule type" value="Genomic_DNA"/>
</dbReference>
<reference evidence="2" key="2">
    <citation type="submission" date="2020-11" db="EMBL/GenBank/DDBJ databases">
        <authorList>
            <person name="McCartney M.A."/>
            <person name="Auch B."/>
            <person name="Kono T."/>
            <person name="Mallez S."/>
            <person name="Becker A."/>
            <person name="Gohl D.M."/>
            <person name="Silverstein K.A.T."/>
            <person name="Koren S."/>
            <person name="Bechman K.B."/>
            <person name="Herman A."/>
            <person name="Abrahante J.E."/>
            <person name="Garbe J."/>
        </authorList>
    </citation>
    <scope>NUCLEOTIDE SEQUENCE</scope>
    <source>
        <strain evidence="2">Duluth1</strain>
        <tissue evidence="2">Whole animal</tissue>
    </source>
</reference>
<proteinExistence type="predicted"/>
<accession>A0A9D4L1A9</accession>
<reference evidence="2" key="1">
    <citation type="journal article" date="2019" name="bioRxiv">
        <title>The Genome of the Zebra Mussel, Dreissena polymorpha: A Resource for Invasive Species Research.</title>
        <authorList>
            <person name="McCartney M.A."/>
            <person name="Auch B."/>
            <person name="Kono T."/>
            <person name="Mallez S."/>
            <person name="Zhang Y."/>
            <person name="Obille A."/>
            <person name="Becker A."/>
            <person name="Abrahante J.E."/>
            <person name="Garbe J."/>
            <person name="Badalamenti J.P."/>
            <person name="Herman A."/>
            <person name="Mangelson H."/>
            <person name="Liachko I."/>
            <person name="Sullivan S."/>
            <person name="Sone E.D."/>
            <person name="Koren S."/>
            <person name="Silverstein K.A.T."/>
            <person name="Beckman K.B."/>
            <person name="Gohl D.M."/>
        </authorList>
    </citation>
    <scope>NUCLEOTIDE SEQUENCE</scope>
    <source>
        <strain evidence="2">Duluth1</strain>
        <tissue evidence="2">Whole animal</tissue>
    </source>
</reference>
<gene>
    <name evidence="2" type="ORF">DPMN_092417</name>
</gene>
<sequence>MHADHRACIDDIIDLNNVRYDTTGTKELTNTLKQLEEEISRIDRRVAENFKLNDECKESCLTEITEYTKKLHARLDLLREKAIENVNVKHTRNNNNIRAVEKLCKEAKERIMEKCDLIYDMSHKKNMNAIFL</sequence>